<reference evidence="2 3" key="1">
    <citation type="journal article" date="2019" name="Int. J. Syst. Evol. Microbiol.">
        <title>The Global Catalogue of Microorganisms (GCM) 10K type strain sequencing project: providing services to taxonomists for standard genome sequencing and annotation.</title>
        <authorList>
            <consortium name="The Broad Institute Genomics Platform"/>
            <consortium name="The Broad Institute Genome Sequencing Center for Infectious Disease"/>
            <person name="Wu L."/>
            <person name="Ma J."/>
        </authorList>
    </citation>
    <scope>NUCLEOTIDE SEQUENCE [LARGE SCALE GENOMIC DNA]</scope>
    <source>
        <strain evidence="2 3">JCM 13008</strain>
    </source>
</reference>
<evidence type="ECO:0000313" key="3">
    <source>
        <dbReference type="Proteomes" id="UP001501581"/>
    </source>
</evidence>
<organism evidence="2 3">
    <name type="scientific">Nocardioides dubius</name>
    <dbReference type="NCBI Taxonomy" id="317019"/>
    <lineage>
        <taxon>Bacteria</taxon>
        <taxon>Bacillati</taxon>
        <taxon>Actinomycetota</taxon>
        <taxon>Actinomycetes</taxon>
        <taxon>Propionibacteriales</taxon>
        <taxon>Nocardioidaceae</taxon>
        <taxon>Nocardioides</taxon>
    </lineage>
</organism>
<proteinExistence type="predicted"/>
<feature type="region of interest" description="Disordered" evidence="1">
    <location>
        <begin position="99"/>
        <end position="124"/>
    </location>
</feature>
<comment type="caution">
    <text evidence="2">The sequence shown here is derived from an EMBL/GenBank/DDBJ whole genome shotgun (WGS) entry which is preliminary data.</text>
</comment>
<gene>
    <name evidence="2" type="ORF">GCM10009668_38980</name>
</gene>
<accession>A0ABN1U234</accession>
<protein>
    <submittedName>
        <fullName evidence="2">Uncharacterized protein</fullName>
    </submittedName>
</protein>
<evidence type="ECO:0000256" key="1">
    <source>
        <dbReference type="SAM" id="MobiDB-lite"/>
    </source>
</evidence>
<evidence type="ECO:0000313" key="2">
    <source>
        <dbReference type="EMBL" id="GAA1113255.1"/>
    </source>
</evidence>
<dbReference type="Proteomes" id="UP001501581">
    <property type="component" value="Unassembled WGS sequence"/>
</dbReference>
<keyword evidence="3" id="KW-1185">Reference proteome</keyword>
<feature type="compositionally biased region" description="Low complexity" evidence="1">
    <location>
        <begin position="111"/>
        <end position="124"/>
    </location>
</feature>
<dbReference type="EMBL" id="BAAALG010000016">
    <property type="protein sequence ID" value="GAA1113255.1"/>
    <property type="molecule type" value="Genomic_DNA"/>
</dbReference>
<sequence length="124" mass="12993">MEAPRRAVVAEVLVRQAQHAKLKLAQQDRIAAEEAASQLEARGEAPEAFYRDAASQEWLAGATVADIRAAVGGAHLWAEIDPARFPGAAEDLRDQMVAVSASRNGSRRAGRASASTSAAGGLSE</sequence>
<name>A0ABN1U234_9ACTN</name>